<keyword evidence="1" id="KW-0723">Serine/threonine-protein kinase</keyword>
<feature type="domain" description="UBA" evidence="10">
    <location>
        <begin position="191"/>
        <end position="231"/>
    </location>
</feature>
<dbReference type="InterPro" id="IPR000719">
    <property type="entry name" value="Prot_kinase_dom"/>
</dbReference>
<dbReference type="InterPro" id="IPR045270">
    <property type="entry name" value="STKc_AGC"/>
</dbReference>
<feature type="domain" description="Protein kinase" evidence="9">
    <location>
        <begin position="361"/>
        <end position="627"/>
    </location>
</feature>
<feature type="region of interest" description="Disordered" evidence="8">
    <location>
        <begin position="693"/>
        <end position="720"/>
    </location>
</feature>
<dbReference type="PROSITE" id="PS50011">
    <property type="entry name" value="PROTEIN_KINASE_DOM"/>
    <property type="match status" value="1"/>
</dbReference>
<protein>
    <submittedName>
        <fullName evidence="11">Protein serine/threonine kinase</fullName>
    </submittedName>
</protein>
<name>A0ABR1G7P1_AURAN</name>
<evidence type="ECO:0000313" key="12">
    <source>
        <dbReference type="Proteomes" id="UP001363151"/>
    </source>
</evidence>
<dbReference type="PROSITE" id="PS00107">
    <property type="entry name" value="PROTEIN_KINASE_ATP"/>
    <property type="match status" value="1"/>
</dbReference>
<dbReference type="PANTHER" id="PTHR24351">
    <property type="entry name" value="RIBOSOMAL PROTEIN S6 KINASE"/>
    <property type="match status" value="1"/>
</dbReference>
<comment type="caution">
    <text evidence="11">The sequence shown here is derived from an EMBL/GenBank/DDBJ whole genome shotgun (WGS) entry which is preliminary data.</text>
</comment>
<dbReference type="SMART" id="SM00220">
    <property type="entry name" value="S_TKc"/>
    <property type="match status" value="1"/>
</dbReference>
<keyword evidence="4 7" id="KW-0547">Nucleotide-binding</keyword>
<dbReference type="SUPFAM" id="SSF56112">
    <property type="entry name" value="Protein kinase-like (PK-like)"/>
    <property type="match status" value="1"/>
</dbReference>
<dbReference type="InterPro" id="IPR015940">
    <property type="entry name" value="UBA"/>
</dbReference>
<keyword evidence="5 11" id="KW-0418">Kinase</keyword>
<proteinExistence type="predicted"/>
<dbReference type="InterPro" id="IPR009060">
    <property type="entry name" value="UBA-like_sf"/>
</dbReference>
<evidence type="ECO:0000256" key="5">
    <source>
        <dbReference type="ARBA" id="ARBA00022777"/>
    </source>
</evidence>
<dbReference type="Gene3D" id="1.10.8.10">
    <property type="entry name" value="DNA helicase RuvA subunit, C-terminal domain"/>
    <property type="match status" value="1"/>
</dbReference>
<dbReference type="Gene3D" id="1.10.510.10">
    <property type="entry name" value="Transferase(Phosphotransferase) domain 1"/>
    <property type="match status" value="1"/>
</dbReference>
<feature type="region of interest" description="Disordered" evidence="8">
    <location>
        <begin position="231"/>
        <end position="299"/>
    </location>
</feature>
<feature type="binding site" evidence="7">
    <location>
        <position position="393"/>
    </location>
    <ligand>
        <name>ATP</name>
        <dbReference type="ChEBI" id="CHEBI:30616"/>
    </ligand>
</feature>
<organism evidence="11 12">
    <name type="scientific">Aureococcus anophagefferens</name>
    <name type="common">Harmful bloom alga</name>
    <dbReference type="NCBI Taxonomy" id="44056"/>
    <lineage>
        <taxon>Eukaryota</taxon>
        <taxon>Sar</taxon>
        <taxon>Stramenopiles</taxon>
        <taxon>Ochrophyta</taxon>
        <taxon>Pelagophyceae</taxon>
        <taxon>Pelagomonadales</taxon>
        <taxon>Pelagomonadaceae</taxon>
        <taxon>Aureococcus</taxon>
    </lineage>
</organism>
<keyword evidence="6 7" id="KW-0067">ATP-binding</keyword>
<dbReference type="EMBL" id="JBBJCI010000080">
    <property type="protein sequence ID" value="KAK7249327.1"/>
    <property type="molecule type" value="Genomic_DNA"/>
</dbReference>
<accession>A0ABR1G7P1</accession>
<dbReference type="InterPro" id="IPR011009">
    <property type="entry name" value="Kinase-like_dom_sf"/>
</dbReference>
<evidence type="ECO:0000256" key="2">
    <source>
        <dbReference type="ARBA" id="ARBA00022553"/>
    </source>
</evidence>
<evidence type="ECO:0000259" key="9">
    <source>
        <dbReference type="PROSITE" id="PS50011"/>
    </source>
</evidence>
<evidence type="ECO:0000256" key="3">
    <source>
        <dbReference type="ARBA" id="ARBA00022679"/>
    </source>
</evidence>
<evidence type="ECO:0000256" key="8">
    <source>
        <dbReference type="SAM" id="MobiDB-lite"/>
    </source>
</evidence>
<gene>
    <name evidence="11" type="ORF">SO694_00047247</name>
</gene>
<feature type="compositionally biased region" description="Pro residues" evidence="8">
    <location>
        <begin position="246"/>
        <end position="262"/>
    </location>
</feature>
<dbReference type="Gene3D" id="3.30.200.20">
    <property type="entry name" value="Phosphorylase Kinase, domain 1"/>
    <property type="match status" value="1"/>
</dbReference>
<evidence type="ECO:0000256" key="4">
    <source>
        <dbReference type="ARBA" id="ARBA00022741"/>
    </source>
</evidence>
<evidence type="ECO:0000256" key="1">
    <source>
        <dbReference type="ARBA" id="ARBA00022527"/>
    </source>
</evidence>
<dbReference type="PROSITE" id="PS50030">
    <property type="entry name" value="UBA"/>
    <property type="match status" value="1"/>
</dbReference>
<dbReference type="SUPFAM" id="SSF46934">
    <property type="entry name" value="UBA-like"/>
    <property type="match status" value="1"/>
</dbReference>
<evidence type="ECO:0000256" key="6">
    <source>
        <dbReference type="ARBA" id="ARBA00022840"/>
    </source>
</evidence>
<keyword evidence="3" id="KW-0808">Transferase</keyword>
<dbReference type="CDD" id="cd05123">
    <property type="entry name" value="STKc_AGC"/>
    <property type="match status" value="1"/>
</dbReference>
<evidence type="ECO:0000313" key="11">
    <source>
        <dbReference type="EMBL" id="KAK7249327.1"/>
    </source>
</evidence>
<sequence>MTSILVCIYEFCDGAWAPLDENDTLSPGRKKAKASLKHISTADVVVECGGVIEASLVLRGHQTGVLELVVHLAEETTLTRLRGDGSSLKLFEVARAADARDRLALLFAEKDGPDRLAAAMAAALDDVARMRTLRDELATSGGFDAARVGAAMDALRRSGEELSREAVVRRVFAGLDADGTDSFGVVTGGTMPDDELVARFVDMGFDAPRAVDALTRHGGDERRALRSLLQADAGPTPENSQTTPGASPPPPPRPALAAPPAPAADESSRESAGAGPTTYPPGGGLPKVPEKVPASAPAKPKRRGIFGALFGKKAPKAFPAAGKKAAMPRQLSQSSLNRLSAAAREVTRERAGEEAVSFNDFAPLKVLGVGGFGTVLLARKRGGFGEGRLYAVKVMKKATYKGRLTSHAFLERDVMLVARHPFLVRLRFAFHNGRHLYLVTDYFAGGSLEASLKREPGGLGAAAARFVVAELALGLDYLHARDVLHRDIKAANVLLDAAGHASLCDFGLAKCVEDGAGAKKGGERKKSFAGTVEYMAPELLRKGGEAPAPALDWWALGVLLVETVQGATPFGAATPRELMLNIVREPPHLHPGADAEPHLRSSAEKLLHKDPAKRLVSARALAERRFFAPLDFGAVARKAAEPPFRPRTTTFRQDEDAALVEKFGDGRPAPADKDDEGASFSFKGGASTFDGFSVFASPRQPRHRKTVVGTPQVLAPRRLE</sequence>
<dbReference type="InterPro" id="IPR017441">
    <property type="entry name" value="Protein_kinase_ATP_BS"/>
</dbReference>
<keyword evidence="12" id="KW-1185">Reference proteome</keyword>
<evidence type="ECO:0000256" key="7">
    <source>
        <dbReference type="PROSITE-ProRule" id="PRU10141"/>
    </source>
</evidence>
<dbReference type="PROSITE" id="PS00108">
    <property type="entry name" value="PROTEIN_KINASE_ST"/>
    <property type="match status" value="1"/>
</dbReference>
<reference evidence="11 12" key="1">
    <citation type="submission" date="2024-03" db="EMBL/GenBank/DDBJ databases">
        <title>Aureococcus anophagefferens CCMP1851 and Kratosvirus quantuckense: Draft genome of a second virus-susceptible host strain in the model system.</title>
        <authorList>
            <person name="Chase E."/>
            <person name="Truchon A.R."/>
            <person name="Schepens W."/>
            <person name="Wilhelm S.W."/>
        </authorList>
    </citation>
    <scope>NUCLEOTIDE SEQUENCE [LARGE SCALE GENOMIC DNA]</scope>
    <source>
        <strain evidence="11 12">CCMP1851</strain>
    </source>
</reference>
<dbReference type="Proteomes" id="UP001363151">
    <property type="component" value="Unassembled WGS sequence"/>
</dbReference>
<keyword evidence="2" id="KW-0597">Phosphoprotein</keyword>
<dbReference type="Pfam" id="PF00069">
    <property type="entry name" value="Pkinase"/>
    <property type="match status" value="1"/>
</dbReference>
<evidence type="ECO:0000259" key="10">
    <source>
        <dbReference type="PROSITE" id="PS50030"/>
    </source>
</evidence>
<dbReference type="GO" id="GO:0016301">
    <property type="term" value="F:kinase activity"/>
    <property type="evidence" value="ECO:0007669"/>
    <property type="project" value="UniProtKB-KW"/>
</dbReference>
<dbReference type="InterPro" id="IPR008271">
    <property type="entry name" value="Ser/Thr_kinase_AS"/>
</dbReference>